<evidence type="ECO:0000313" key="9">
    <source>
        <dbReference type="Proteomes" id="UP000751190"/>
    </source>
</evidence>
<evidence type="ECO:0000256" key="3">
    <source>
        <dbReference type="ARBA" id="ARBA00022679"/>
    </source>
</evidence>
<evidence type="ECO:0000256" key="2">
    <source>
        <dbReference type="ARBA" id="ARBA00022676"/>
    </source>
</evidence>
<dbReference type="Pfam" id="PF23452">
    <property type="entry name" value="HPAT"/>
    <property type="match status" value="1"/>
</dbReference>
<name>A0A8J5XY53_DIALT</name>
<dbReference type="PANTHER" id="PTHR31485:SF4">
    <property type="entry name" value="HYDROXYPROLINE O-ARABINOSYLTRANSFERASE RDN1"/>
    <property type="match status" value="1"/>
</dbReference>
<feature type="domain" description="Hydroxyproline O-arabinosyltransferase-like" evidence="7">
    <location>
        <begin position="94"/>
        <end position="415"/>
    </location>
</feature>
<evidence type="ECO:0000256" key="1">
    <source>
        <dbReference type="ARBA" id="ARBA00004167"/>
    </source>
</evidence>
<sequence>MARLTPWRLACLGITFVLSVNVSSIVPYLIDRGRTAGAPATGASADAGAPGGRAARRAPDAVLALSVPAVAAAGVGGTAVFAGAGGECPGRKPYHTLLTATGQVYQQWQCRVMYRHWLKQRALDPKGACTEMTGFTRLVASAGARPDGIEDEVPSFFVHEYTNAELRQYNGYKVVNRPYSVVQLMAAPYWRERIPEEYVLIAETDHIFMQPIPNTAAPGAPSAYVFNYMGVNPAFEAIVHRHWRAGCGDSCTAPDYRTVQPIGPSPVLIHKPDLERVGAAWHKTAIALKLDPAADARLGWVIEMWGYAIASSAVGLRHTLFADFQVEPGALSSRAQLERFTERYWILHYTYQFEYYLDSTPCRPWMIGEYSLDKRHFSDAYPQRPLPLPPPKANVAAFWLVGAINEAMGNITDWPTAGGGGKPAGVRLSEQSVYGRRRAAWFLKHENGFKTEKRVMPLIAALIGTRWACTRADGGEAFELELGDGGDGRMSGRGGSVRWASMNNPELQPLCPIGACIYVDGGGGNANVHVAQPTGSGLTAYRDRPRGGPALWTCAIVAASKATAAA</sequence>
<dbReference type="PANTHER" id="PTHR31485">
    <property type="entry name" value="PEPTIDYL SERINE ALPHA-GALACTOSYLTRANSFERASE"/>
    <property type="match status" value="1"/>
</dbReference>
<protein>
    <recommendedName>
        <fullName evidence="7">Hydroxyproline O-arabinosyltransferase-like domain-containing protein</fullName>
    </recommendedName>
</protein>
<dbReference type="InterPro" id="IPR056508">
    <property type="entry name" value="HPAT-like"/>
</dbReference>
<keyword evidence="3" id="KW-0808">Transferase</keyword>
<dbReference type="GO" id="GO:0016020">
    <property type="term" value="C:membrane"/>
    <property type="evidence" value="ECO:0007669"/>
    <property type="project" value="UniProtKB-SubCell"/>
</dbReference>
<evidence type="ECO:0000313" key="8">
    <source>
        <dbReference type="EMBL" id="KAG8467605.1"/>
    </source>
</evidence>
<dbReference type="OrthoDB" id="10259977at2759"/>
<comment type="subcellular location">
    <subcellularLocation>
        <location evidence="1">Membrane</location>
        <topology evidence="1">Single-pass membrane protein</topology>
    </subcellularLocation>
</comment>
<dbReference type="GO" id="GO:0016757">
    <property type="term" value="F:glycosyltransferase activity"/>
    <property type="evidence" value="ECO:0007669"/>
    <property type="project" value="UniProtKB-KW"/>
</dbReference>
<gene>
    <name evidence="8" type="ORF">KFE25_006657</name>
</gene>
<comment type="caution">
    <text evidence="8">The sequence shown here is derived from an EMBL/GenBank/DDBJ whole genome shotgun (WGS) entry which is preliminary data.</text>
</comment>
<dbReference type="InterPro" id="IPR044845">
    <property type="entry name" value="HPAT/SRGT1-like"/>
</dbReference>
<evidence type="ECO:0000256" key="6">
    <source>
        <dbReference type="ARBA" id="ARBA00023136"/>
    </source>
</evidence>
<keyword evidence="4" id="KW-0812">Transmembrane</keyword>
<keyword evidence="9" id="KW-1185">Reference proteome</keyword>
<dbReference type="Proteomes" id="UP000751190">
    <property type="component" value="Unassembled WGS sequence"/>
</dbReference>
<accession>A0A8J5XY53</accession>
<dbReference type="OMA" id="FTERYWI"/>
<evidence type="ECO:0000256" key="5">
    <source>
        <dbReference type="ARBA" id="ARBA00022989"/>
    </source>
</evidence>
<keyword evidence="5" id="KW-1133">Transmembrane helix</keyword>
<evidence type="ECO:0000256" key="4">
    <source>
        <dbReference type="ARBA" id="ARBA00022692"/>
    </source>
</evidence>
<proteinExistence type="predicted"/>
<evidence type="ECO:0000259" key="7">
    <source>
        <dbReference type="Pfam" id="PF23452"/>
    </source>
</evidence>
<keyword evidence="6" id="KW-0472">Membrane</keyword>
<dbReference type="AlphaFoldDB" id="A0A8J5XY53"/>
<reference evidence="8" key="1">
    <citation type="submission" date="2021-05" db="EMBL/GenBank/DDBJ databases">
        <title>The genome of the haptophyte Pavlova lutheri (Diacronema luteri, Pavlovales) - a model for lipid biosynthesis in eukaryotic algae.</title>
        <authorList>
            <person name="Hulatt C.J."/>
            <person name="Posewitz M.C."/>
        </authorList>
    </citation>
    <scope>NUCLEOTIDE SEQUENCE</scope>
    <source>
        <strain evidence="8">NIVA-4/92</strain>
    </source>
</reference>
<keyword evidence="2" id="KW-0328">Glycosyltransferase</keyword>
<dbReference type="EMBL" id="JAGTXO010000005">
    <property type="protein sequence ID" value="KAG8467605.1"/>
    <property type="molecule type" value="Genomic_DNA"/>
</dbReference>
<organism evidence="8 9">
    <name type="scientific">Diacronema lutheri</name>
    <name type="common">Unicellular marine alga</name>
    <name type="synonym">Monochrysis lutheri</name>
    <dbReference type="NCBI Taxonomy" id="2081491"/>
    <lineage>
        <taxon>Eukaryota</taxon>
        <taxon>Haptista</taxon>
        <taxon>Haptophyta</taxon>
        <taxon>Pavlovophyceae</taxon>
        <taxon>Pavlovales</taxon>
        <taxon>Pavlovaceae</taxon>
        <taxon>Diacronema</taxon>
    </lineage>
</organism>